<dbReference type="Gene3D" id="1.10.10.10">
    <property type="entry name" value="Winged helix-like DNA-binding domain superfamily/Winged helix DNA-binding domain"/>
    <property type="match status" value="1"/>
</dbReference>
<dbReference type="Pfam" id="PF07729">
    <property type="entry name" value="FCD"/>
    <property type="match status" value="1"/>
</dbReference>
<dbReference type="InterPro" id="IPR036390">
    <property type="entry name" value="WH_DNA-bd_sf"/>
</dbReference>
<sequence length="233" mass="25123">MKQNLTTALVDDLRRRIIDGAIAPGEKLPSENTLIAEHGVSRTVVREAITRLQAEGLVHTRRGAGSFALTPPAVDAQPQHPVGQVRTLEERRHLMEYRVGIETEAAALAARRHTDSQMAMLRSALDAFTRSEGNPAAALRHDFDFHRTVAEASGNPYLANAIGSLGPVMIAMPRHRLDTSGTKAEAVRLAQVSAEHDAVLAAIEAGDAQAAAAAMRTHLINSKRRLEQESGGR</sequence>
<dbReference type="PROSITE" id="PS50949">
    <property type="entry name" value="HTH_GNTR"/>
    <property type="match status" value="1"/>
</dbReference>
<comment type="caution">
    <text evidence="5">The sequence shown here is derived from an EMBL/GenBank/DDBJ whole genome shotgun (WGS) entry which is preliminary data.</text>
</comment>
<gene>
    <name evidence="5" type="ORF">D477_020918</name>
</gene>
<evidence type="ECO:0000256" key="3">
    <source>
        <dbReference type="ARBA" id="ARBA00023163"/>
    </source>
</evidence>
<organism evidence="5 6">
    <name type="scientific">Arthrobacter crystallopoietes BAB-32</name>
    <dbReference type="NCBI Taxonomy" id="1246476"/>
    <lineage>
        <taxon>Bacteria</taxon>
        <taxon>Bacillati</taxon>
        <taxon>Actinomycetota</taxon>
        <taxon>Actinomycetes</taxon>
        <taxon>Micrococcales</taxon>
        <taxon>Micrococcaceae</taxon>
        <taxon>Crystallibacter</taxon>
    </lineage>
</organism>
<dbReference type="Pfam" id="PF00392">
    <property type="entry name" value="GntR"/>
    <property type="match status" value="1"/>
</dbReference>
<reference evidence="5 6" key="1">
    <citation type="journal article" date="2013" name="Genome Announc.">
        <title>Draft Genome Sequence of Arthrobacter crystallopoietes Strain BAB-32, Revealing Genes for Bioremediation.</title>
        <authorList>
            <person name="Joshi M.N."/>
            <person name="Pandit A.S."/>
            <person name="Sharma A."/>
            <person name="Pandya R.V."/>
            <person name="Desai S.M."/>
            <person name="Saxena A.K."/>
            <person name="Bagatharia S.B."/>
        </authorList>
    </citation>
    <scope>NUCLEOTIDE SEQUENCE [LARGE SCALE GENOMIC DNA]</scope>
    <source>
        <strain evidence="5 6">BAB-32</strain>
    </source>
</reference>
<keyword evidence="6" id="KW-1185">Reference proteome</keyword>
<dbReference type="InterPro" id="IPR036388">
    <property type="entry name" value="WH-like_DNA-bd_sf"/>
</dbReference>
<dbReference type="SUPFAM" id="SSF48008">
    <property type="entry name" value="GntR ligand-binding domain-like"/>
    <property type="match status" value="1"/>
</dbReference>
<dbReference type="SMART" id="SM00345">
    <property type="entry name" value="HTH_GNTR"/>
    <property type="match status" value="1"/>
</dbReference>
<dbReference type="PANTHER" id="PTHR43537:SF44">
    <property type="entry name" value="GNTR FAMILY REGULATORY PROTEIN"/>
    <property type="match status" value="1"/>
</dbReference>
<evidence type="ECO:0000313" key="6">
    <source>
        <dbReference type="Proteomes" id="UP000010729"/>
    </source>
</evidence>
<dbReference type="InterPro" id="IPR008920">
    <property type="entry name" value="TF_FadR/GntR_C"/>
</dbReference>
<dbReference type="CDD" id="cd07377">
    <property type="entry name" value="WHTH_GntR"/>
    <property type="match status" value="1"/>
</dbReference>
<proteinExistence type="predicted"/>
<dbReference type="SMART" id="SM00895">
    <property type="entry name" value="FCD"/>
    <property type="match status" value="1"/>
</dbReference>
<evidence type="ECO:0000259" key="4">
    <source>
        <dbReference type="PROSITE" id="PS50949"/>
    </source>
</evidence>
<dbReference type="GO" id="GO:0003700">
    <property type="term" value="F:DNA-binding transcription factor activity"/>
    <property type="evidence" value="ECO:0007669"/>
    <property type="project" value="InterPro"/>
</dbReference>
<protein>
    <submittedName>
        <fullName evidence="5">GntR family transcriptional regulator</fullName>
    </submittedName>
</protein>
<keyword evidence="2" id="KW-0238">DNA-binding</keyword>
<dbReference type="PRINTS" id="PR00035">
    <property type="entry name" value="HTHGNTR"/>
</dbReference>
<dbReference type="AlphaFoldDB" id="N1UX24"/>
<evidence type="ECO:0000256" key="1">
    <source>
        <dbReference type="ARBA" id="ARBA00023015"/>
    </source>
</evidence>
<dbReference type="SUPFAM" id="SSF46785">
    <property type="entry name" value="Winged helix' DNA-binding domain"/>
    <property type="match status" value="1"/>
</dbReference>
<feature type="domain" description="HTH gntR-type" evidence="4">
    <location>
        <begin position="3"/>
        <end position="71"/>
    </location>
</feature>
<keyword evidence="1" id="KW-0805">Transcription regulation</keyword>
<evidence type="ECO:0000256" key="2">
    <source>
        <dbReference type="ARBA" id="ARBA00023125"/>
    </source>
</evidence>
<name>N1UX24_9MICC</name>
<keyword evidence="3" id="KW-0804">Transcription</keyword>
<dbReference type="PANTHER" id="PTHR43537">
    <property type="entry name" value="TRANSCRIPTIONAL REGULATOR, GNTR FAMILY"/>
    <property type="match status" value="1"/>
</dbReference>
<dbReference type="InterPro" id="IPR011711">
    <property type="entry name" value="GntR_C"/>
</dbReference>
<accession>N1UX24</accession>
<dbReference type="EMBL" id="ANPE02000296">
    <property type="protein sequence ID" value="EMY32284.1"/>
    <property type="molecule type" value="Genomic_DNA"/>
</dbReference>
<dbReference type="OrthoDB" id="3210131at2"/>
<dbReference type="Proteomes" id="UP000010729">
    <property type="component" value="Unassembled WGS sequence"/>
</dbReference>
<dbReference type="InterPro" id="IPR000524">
    <property type="entry name" value="Tscrpt_reg_HTH_GntR"/>
</dbReference>
<dbReference type="GO" id="GO:0003677">
    <property type="term" value="F:DNA binding"/>
    <property type="evidence" value="ECO:0007669"/>
    <property type="project" value="UniProtKB-KW"/>
</dbReference>
<dbReference type="RefSeq" id="WP_005274901.1">
    <property type="nucleotide sequence ID" value="NZ_ANPE02000296.1"/>
</dbReference>
<dbReference type="Gene3D" id="1.20.120.530">
    <property type="entry name" value="GntR ligand-binding domain-like"/>
    <property type="match status" value="1"/>
</dbReference>
<evidence type="ECO:0000313" key="5">
    <source>
        <dbReference type="EMBL" id="EMY32284.1"/>
    </source>
</evidence>